<evidence type="ECO:0000256" key="2">
    <source>
        <dbReference type="SAM" id="SignalP"/>
    </source>
</evidence>
<gene>
    <name evidence="3" type="ORF">SASPL_133202</name>
</gene>
<proteinExistence type="predicted"/>
<organism evidence="3">
    <name type="scientific">Salvia splendens</name>
    <name type="common">Scarlet sage</name>
    <dbReference type="NCBI Taxonomy" id="180675"/>
    <lineage>
        <taxon>Eukaryota</taxon>
        <taxon>Viridiplantae</taxon>
        <taxon>Streptophyta</taxon>
        <taxon>Embryophyta</taxon>
        <taxon>Tracheophyta</taxon>
        <taxon>Spermatophyta</taxon>
        <taxon>Magnoliopsida</taxon>
        <taxon>eudicotyledons</taxon>
        <taxon>Gunneridae</taxon>
        <taxon>Pentapetalae</taxon>
        <taxon>asterids</taxon>
        <taxon>lamiids</taxon>
        <taxon>Lamiales</taxon>
        <taxon>Lamiaceae</taxon>
        <taxon>Nepetoideae</taxon>
        <taxon>Mentheae</taxon>
        <taxon>Salviinae</taxon>
        <taxon>Salvia</taxon>
        <taxon>Salvia subgen. Calosphace</taxon>
        <taxon>core Calosphace</taxon>
    </lineage>
</organism>
<dbReference type="EMBL" id="PNBA02000012">
    <property type="protein sequence ID" value="KAG6405610.1"/>
    <property type="molecule type" value="Genomic_DNA"/>
</dbReference>
<reference evidence="3" key="1">
    <citation type="submission" date="2018-01" db="EMBL/GenBank/DDBJ databases">
        <authorList>
            <person name="Mao J.F."/>
        </authorList>
    </citation>
    <scope>NUCLEOTIDE SEQUENCE</scope>
    <source>
        <strain evidence="3">Huo1</strain>
        <tissue evidence="3">Leaf</tissue>
    </source>
</reference>
<evidence type="ECO:0000313" key="4">
    <source>
        <dbReference type="Proteomes" id="UP000298416"/>
    </source>
</evidence>
<name>A0A8X8X2H7_SALSN</name>
<keyword evidence="4" id="KW-1185">Reference proteome</keyword>
<evidence type="ECO:0000256" key="1">
    <source>
        <dbReference type="SAM" id="MobiDB-lite"/>
    </source>
</evidence>
<accession>A0A8X8X2H7</accession>
<dbReference type="AlphaFoldDB" id="A0A8X8X2H7"/>
<feature type="region of interest" description="Disordered" evidence="1">
    <location>
        <begin position="60"/>
        <end position="89"/>
    </location>
</feature>
<protein>
    <submittedName>
        <fullName evidence="3">Uncharacterized protein</fullName>
    </submittedName>
</protein>
<feature type="compositionally biased region" description="Low complexity" evidence="1">
    <location>
        <begin position="61"/>
        <end position="81"/>
    </location>
</feature>
<keyword evidence="2" id="KW-0732">Signal</keyword>
<feature type="chain" id="PRO_5036467983" evidence="2">
    <location>
        <begin position="16"/>
        <end position="118"/>
    </location>
</feature>
<feature type="signal peptide" evidence="2">
    <location>
        <begin position="1"/>
        <end position="15"/>
    </location>
</feature>
<reference evidence="3" key="2">
    <citation type="submission" date="2020-08" db="EMBL/GenBank/DDBJ databases">
        <title>Plant Genome Project.</title>
        <authorList>
            <person name="Zhang R.-G."/>
        </authorList>
    </citation>
    <scope>NUCLEOTIDE SEQUENCE</scope>
    <source>
        <strain evidence="3">Huo1</strain>
        <tissue evidence="3">Leaf</tissue>
    </source>
</reference>
<dbReference type="Proteomes" id="UP000298416">
    <property type="component" value="Unassembled WGS sequence"/>
</dbReference>
<evidence type="ECO:0000313" key="3">
    <source>
        <dbReference type="EMBL" id="KAG6405610.1"/>
    </source>
</evidence>
<sequence length="118" mass="12539">MICLASFSLTDLSLSLVLLRSPGLGRSLRRRRTTLAPPAARRPPHRCQQVTLLLVLPPSAPSHAAASSTTSSSKTGPAAPSLNRARRRVSPAAVVGWGSGVIPDAMLQPPELCWQLVR</sequence>
<comment type="caution">
    <text evidence="3">The sequence shown here is derived from an EMBL/GenBank/DDBJ whole genome shotgun (WGS) entry which is preliminary data.</text>
</comment>